<organism evidence="1 2">
    <name type="scientific">Desulfatibacillum alkenivorans DSM 16219</name>
    <dbReference type="NCBI Taxonomy" id="1121393"/>
    <lineage>
        <taxon>Bacteria</taxon>
        <taxon>Pseudomonadati</taxon>
        <taxon>Thermodesulfobacteriota</taxon>
        <taxon>Desulfobacteria</taxon>
        <taxon>Desulfobacterales</taxon>
        <taxon>Desulfatibacillaceae</taxon>
        <taxon>Desulfatibacillum</taxon>
    </lineage>
</organism>
<proteinExistence type="predicted"/>
<name>A0A1M6BXX0_9BACT</name>
<sequence>MEPQYSIICHGAVLPEKTPLKTKKDLTPLFGRHAAQLLAALNAGRPYVRKDLSLEQALKLKAAFDEAGLEIMAARTYKCPCCGHIQSADGPCEKCVAVDLDLEIAQDLQKKIYPENSQASWKEVELKTGAEPRESDLSSPFSGLIFSKKDLEPDGVYSLVFTGEIQQGFERDSVRQSLTQEFRTEFFKVSAPLVKGSDYIINGLSGVEAQALRERFESAGALVDIF</sequence>
<reference evidence="2" key="1">
    <citation type="submission" date="2016-11" db="EMBL/GenBank/DDBJ databases">
        <authorList>
            <person name="Varghese N."/>
            <person name="Submissions S."/>
        </authorList>
    </citation>
    <scope>NUCLEOTIDE SEQUENCE [LARGE SCALE GENOMIC DNA]</scope>
    <source>
        <strain evidence="2">DSM 16219</strain>
    </source>
</reference>
<dbReference type="RefSeq" id="WP_073471843.1">
    <property type="nucleotide sequence ID" value="NZ_FQZU01000001.1"/>
</dbReference>
<gene>
    <name evidence="1" type="ORF">SAMN02745216_00100</name>
</gene>
<dbReference type="AlphaFoldDB" id="A0A1M6BXX0"/>
<protein>
    <submittedName>
        <fullName evidence="1">Uncharacterized protein</fullName>
    </submittedName>
</protein>
<keyword evidence="2" id="KW-1185">Reference proteome</keyword>
<dbReference type="Proteomes" id="UP000183994">
    <property type="component" value="Unassembled WGS sequence"/>
</dbReference>
<dbReference type="EMBL" id="FQZU01000001">
    <property type="protein sequence ID" value="SHI53632.1"/>
    <property type="molecule type" value="Genomic_DNA"/>
</dbReference>
<accession>A0A1M6BXX0</accession>
<evidence type="ECO:0000313" key="2">
    <source>
        <dbReference type="Proteomes" id="UP000183994"/>
    </source>
</evidence>
<evidence type="ECO:0000313" key="1">
    <source>
        <dbReference type="EMBL" id="SHI53632.1"/>
    </source>
</evidence>
<dbReference type="OrthoDB" id="9888303at2"/>